<comment type="caution">
    <text evidence="1">The sequence shown here is derived from an EMBL/GenBank/DDBJ whole genome shotgun (WGS) entry which is preliminary data.</text>
</comment>
<accession>A0A4Z2HXX3</accession>
<reference evidence="1 2" key="1">
    <citation type="submission" date="2019-03" db="EMBL/GenBank/DDBJ databases">
        <title>First draft genome of Liparis tanakae, snailfish: a comprehensive survey of snailfish specific genes.</title>
        <authorList>
            <person name="Kim W."/>
            <person name="Song I."/>
            <person name="Jeong J.-H."/>
            <person name="Kim D."/>
            <person name="Kim S."/>
            <person name="Ryu S."/>
            <person name="Song J.Y."/>
            <person name="Lee S.K."/>
        </authorList>
    </citation>
    <scope>NUCLEOTIDE SEQUENCE [LARGE SCALE GENOMIC DNA]</scope>
    <source>
        <tissue evidence="1">Muscle</tissue>
    </source>
</reference>
<protein>
    <submittedName>
        <fullName evidence="1">Uncharacterized protein</fullName>
    </submittedName>
</protein>
<dbReference type="EMBL" id="SRLO01000162">
    <property type="protein sequence ID" value="TNN70547.1"/>
    <property type="molecule type" value="Genomic_DNA"/>
</dbReference>
<gene>
    <name evidence="1" type="ORF">EYF80_019282</name>
</gene>
<sequence length="145" mass="15780">MIAQGGKAGLKMSESDTRLTSKLFHGEYMGSTCTFRSHGGSAAELEAFIVFIVVFCRQWEQEQALHSHYNARLADGLRSHAAVNAIRTHSPRPAVRSQKKINHSSICEGEATVGHSCPSIKPLASCPMEAKVTAMTQPPGRLAFR</sequence>
<evidence type="ECO:0000313" key="2">
    <source>
        <dbReference type="Proteomes" id="UP000314294"/>
    </source>
</evidence>
<evidence type="ECO:0000313" key="1">
    <source>
        <dbReference type="EMBL" id="TNN70547.1"/>
    </source>
</evidence>
<organism evidence="1 2">
    <name type="scientific">Liparis tanakae</name>
    <name type="common">Tanaka's snailfish</name>
    <dbReference type="NCBI Taxonomy" id="230148"/>
    <lineage>
        <taxon>Eukaryota</taxon>
        <taxon>Metazoa</taxon>
        <taxon>Chordata</taxon>
        <taxon>Craniata</taxon>
        <taxon>Vertebrata</taxon>
        <taxon>Euteleostomi</taxon>
        <taxon>Actinopterygii</taxon>
        <taxon>Neopterygii</taxon>
        <taxon>Teleostei</taxon>
        <taxon>Neoteleostei</taxon>
        <taxon>Acanthomorphata</taxon>
        <taxon>Eupercaria</taxon>
        <taxon>Perciformes</taxon>
        <taxon>Cottioidei</taxon>
        <taxon>Cottales</taxon>
        <taxon>Liparidae</taxon>
        <taxon>Liparis</taxon>
    </lineage>
</organism>
<keyword evidence="2" id="KW-1185">Reference proteome</keyword>
<dbReference type="Proteomes" id="UP000314294">
    <property type="component" value="Unassembled WGS sequence"/>
</dbReference>
<name>A0A4Z2HXX3_9TELE</name>
<dbReference type="AlphaFoldDB" id="A0A4Z2HXX3"/>
<proteinExistence type="predicted"/>